<dbReference type="PRINTS" id="PR01438">
    <property type="entry name" value="UNVRSLSTRESS"/>
</dbReference>
<proteinExistence type="inferred from homology"/>
<dbReference type="Proteomes" id="UP000322553">
    <property type="component" value="Chromosome"/>
</dbReference>
<dbReference type="Pfam" id="PF00582">
    <property type="entry name" value="Usp"/>
    <property type="match status" value="1"/>
</dbReference>
<evidence type="ECO:0000313" key="4">
    <source>
        <dbReference type="Proteomes" id="UP000322553"/>
    </source>
</evidence>
<feature type="domain" description="UspA" evidence="2">
    <location>
        <begin position="23"/>
        <end position="167"/>
    </location>
</feature>
<evidence type="ECO:0000256" key="1">
    <source>
        <dbReference type="ARBA" id="ARBA00008791"/>
    </source>
</evidence>
<sequence>MKRGLFPGIKHSGNPFMPGERLMFRSLLVPIDGSTYARHALRVACELAASSEATLYLLNVRELLPHLHDGRIRSVEEALQAAAPEAVEEAGQAVLERSLSEVPDFPGEIRPLVRRGSPAHVILHEAEALGVDAIVMGSRGLSDLTGMAIGSVSHRVSHTARCMVISVHAPAEETA</sequence>
<organism evidence="3 4">
    <name type="scientific">Kushneria phosphatilytica</name>
    <dbReference type="NCBI Taxonomy" id="657387"/>
    <lineage>
        <taxon>Bacteria</taxon>
        <taxon>Pseudomonadati</taxon>
        <taxon>Pseudomonadota</taxon>
        <taxon>Gammaproteobacteria</taxon>
        <taxon>Oceanospirillales</taxon>
        <taxon>Halomonadaceae</taxon>
        <taxon>Kushneria</taxon>
    </lineage>
</organism>
<dbReference type="AlphaFoldDB" id="A0A5C0ZVN3"/>
<keyword evidence="4" id="KW-1185">Reference proteome</keyword>
<gene>
    <name evidence="3" type="ORF">FY550_01560</name>
</gene>
<dbReference type="PANTHER" id="PTHR46268">
    <property type="entry name" value="STRESS RESPONSE PROTEIN NHAX"/>
    <property type="match status" value="1"/>
</dbReference>
<dbReference type="KEGG" id="kuy:FY550_01560"/>
<protein>
    <submittedName>
        <fullName evidence="3">Universal stress protein</fullName>
    </submittedName>
</protein>
<reference evidence="3 4" key="1">
    <citation type="submission" date="2019-08" db="EMBL/GenBank/DDBJ databases">
        <title>Complete genome sequence of Kushneria sp. YCWA18, a halophilic phosphate-solubilizing bacterium isolated from Daqiao saltern in China.</title>
        <authorList>
            <person name="Du G.-X."/>
            <person name="Qu L.-Y."/>
        </authorList>
    </citation>
    <scope>NUCLEOTIDE SEQUENCE [LARGE SCALE GENOMIC DNA]</scope>
    <source>
        <strain evidence="3 4">YCWA18</strain>
    </source>
</reference>
<dbReference type="OrthoDB" id="5795499at2"/>
<evidence type="ECO:0000313" key="3">
    <source>
        <dbReference type="EMBL" id="QEL09946.1"/>
    </source>
</evidence>
<dbReference type="CDD" id="cd00293">
    <property type="entry name" value="USP-like"/>
    <property type="match status" value="1"/>
</dbReference>
<dbReference type="PANTHER" id="PTHR46268:SF6">
    <property type="entry name" value="UNIVERSAL STRESS PROTEIN UP12"/>
    <property type="match status" value="1"/>
</dbReference>
<evidence type="ECO:0000259" key="2">
    <source>
        <dbReference type="Pfam" id="PF00582"/>
    </source>
</evidence>
<dbReference type="Gene3D" id="3.40.50.620">
    <property type="entry name" value="HUPs"/>
    <property type="match status" value="1"/>
</dbReference>
<dbReference type="InterPro" id="IPR006016">
    <property type="entry name" value="UspA"/>
</dbReference>
<dbReference type="SUPFAM" id="SSF52402">
    <property type="entry name" value="Adenine nucleotide alpha hydrolases-like"/>
    <property type="match status" value="1"/>
</dbReference>
<name>A0A5C0ZVN3_9GAMM</name>
<comment type="similarity">
    <text evidence="1">Belongs to the universal stress protein A family.</text>
</comment>
<dbReference type="EMBL" id="CP043420">
    <property type="protein sequence ID" value="QEL09946.1"/>
    <property type="molecule type" value="Genomic_DNA"/>
</dbReference>
<dbReference type="InterPro" id="IPR014729">
    <property type="entry name" value="Rossmann-like_a/b/a_fold"/>
</dbReference>
<accession>A0A5C0ZVN3</accession>
<dbReference type="InterPro" id="IPR006015">
    <property type="entry name" value="Universal_stress_UspA"/>
</dbReference>